<protein>
    <submittedName>
        <fullName evidence="2">Uncharacterized protein</fullName>
    </submittedName>
</protein>
<evidence type="ECO:0000256" key="1">
    <source>
        <dbReference type="SAM" id="MobiDB-lite"/>
    </source>
</evidence>
<dbReference type="RefSeq" id="XP_040765684.1">
    <property type="nucleotide sequence ID" value="XM_040914866.1"/>
</dbReference>
<accession>A0A165EXW1</accession>
<proteinExistence type="predicted"/>
<feature type="compositionally biased region" description="Basic and acidic residues" evidence="1">
    <location>
        <begin position="218"/>
        <end position="231"/>
    </location>
</feature>
<dbReference type="EMBL" id="KV427617">
    <property type="protein sequence ID" value="KZT07944.1"/>
    <property type="molecule type" value="Genomic_DNA"/>
</dbReference>
<dbReference type="AlphaFoldDB" id="A0A165EXW1"/>
<keyword evidence="3" id="KW-1185">Reference proteome</keyword>
<feature type="compositionally biased region" description="Basic and acidic residues" evidence="1">
    <location>
        <begin position="369"/>
        <end position="385"/>
    </location>
</feature>
<dbReference type="InParanoid" id="A0A165EXW1"/>
<feature type="compositionally biased region" description="Basic and acidic residues" evidence="1">
    <location>
        <begin position="144"/>
        <end position="173"/>
    </location>
</feature>
<reference evidence="2 3" key="1">
    <citation type="journal article" date="2016" name="Mol. Biol. Evol.">
        <title>Comparative Genomics of Early-Diverging Mushroom-Forming Fungi Provides Insights into the Origins of Lignocellulose Decay Capabilities.</title>
        <authorList>
            <person name="Nagy L.G."/>
            <person name="Riley R."/>
            <person name="Tritt A."/>
            <person name="Adam C."/>
            <person name="Daum C."/>
            <person name="Floudas D."/>
            <person name="Sun H."/>
            <person name="Yadav J.S."/>
            <person name="Pangilinan J."/>
            <person name="Larsson K.H."/>
            <person name="Matsuura K."/>
            <person name="Barry K."/>
            <person name="Labutti K."/>
            <person name="Kuo R."/>
            <person name="Ohm R.A."/>
            <person name="Bhattacharya S.S."/>
            <person name="Shirouzu T."/>
            <person name="Yoshinaga Y."/>
            <person name="Martin F.M."/>
            <person name="Grigoriev I.V."/>
            <person name="Hibbett D.S."/>
        </authorList>
    </citation>
    <scope>NUCLEOTIDE SEQUENCE [LARGE SCALE GENOMIC DNA]</scope>
    <source>
        <strain evidence="2 3">93-53</strain>
    </source>
</reference>
<feature type="compositionally biased region" description="Polar residues" evidence="1">
    <location>
        <begin position="58"/>
        <end position="77"/>
    </location>
</feature>
<dbReference type="GeneID" id="63831893"/>
<evidence type="ECO:0000313" key="3">
    <source>
        <dbReference type="Proteomes" id="UP000076871"/>
    </source>
</evidence>
<feature type="region of interest" description="Disordered" evidence="1">
    <location>
        <begin position="54"/>
        <end position="475"/>
    </location>
</feature>
<evidence type="ECO:0000313" key="2">
    <source>
        <dbReference type="EMBL" id="KZT07944.1"/>
    </source>
</evidence>
<dbReference type="STRING" id="1314785.A0A165EXW1"/>
<gene>
    <name evidence="2" type="ORF">LAESUDRAFT_89557</name>
</gene>
<sequence>MTEPPAGRASEDRPTMSGNIPMDGNRMHGSSEAQDSYARMAPKYVDAPLPVTAHRSVGLTSENNAAGRSRSGPNANTLPHEIMTSDRRLSQHMNEYPKTSGSSHPHQQTHYERRDRSNRPTRFGPEQAKQPTSDSVPSEPRIWITREESQRFESRAREQQPVEEPTRRDEPRPSRTATLPWYPQGHENPTTGADLPTRGDRMQRSEGNAGLPVADATRPTHESDFASERGRGGGSSGDQRRSSFSLENRISTHYEGQLSEGRYRTSQALPSSLPARPIAPATHVQAQPPPYRDGGDRPQYREEGGASWEHSDSNAVRNPSPSNGARVHPDRARYLQTVTNPVPEPDEDASMKTSKPVRIRRPPPMSTKQHQEDYGPSRSSRDSRANYRGTPAAVMEPESSDARPEIRRAGAPPQSLRDRVDLYSQGTSEGSGNMHTDSPMDAEYDGGGHSSEFTFRGMRGGKRRGRRGRRGGMPM</sequence>
<name>A0A165EXW1_9APHY</name>
<dbReference type="OrthoDB" id="548295at2759"/>
<feature type="region of interest" description="Disordered" evidence="1">
    <location>
        <begin position="1"/>
        <end position="41"/>
    </location>
</feature>
<organism evidence="2 3">
    <name type="scientific">Laetiporus sulphureus 93-53</name>
    <dbReference type="NCBI Taxonomy" id="1314785"/>
    <lineage>
        <taxon>Eukaryota</taxon>
        <taxon>Fungi</taxon>
        <taxon>Dikarya</taxon>
        <taxon>Basidiomycota</taxon>
        <taxon>Agaricomycotina</taxon>
        <taxon>Agaricomycetes</taxon>
        <taxon>Polyporales</taxon>
        <taxon>Laetiporus</taxon>
    </lineage>
</organism>
<feature type="compositionally biased region" description="Basic and acidic residues" evidence="1">
    <location>
        <begin position="293"/>
        <end position="312"/>
    </location>
</feature>
<dbReference type="Proteomes" id="UP000076871">
    <property type="component" value="Unassembled WGS sequence"/>
</dbReference>
<feature type="compositionally biased region" description="Polar residues" evidence="1">
    <location>
        <begin position="313"/>
        <end position="323"/>
    </location>
</feature>
<feature type="compositionally biased region" description="Polar residues" evidence="1">
    <location>
        <begin position="424"/>
        <end position="436"/>
    </location>
</feature>
<feature type="compositionally biased region" description="Polar residues" evidence="1">
    <location>
        <begin position="91"/>
        <end position="108"/>
    </location>
</feature>
<feature type="compositionally biased region" description="Basic residues" evidence="1">
    <location>
        <begin position="459"/>
        <end position="475"/>
    </location>
</feature>
<feature type="compositionally biased region" description="Basic and acidic residues" evidence="1">
    <location>
        <begin position="109"/>
        <end position="118"/>
    </location>
</feature>